<dbReference type="RefSeq" id="WP_092998809.1">
    <property type="nucleotide sequence ID" value="NZ_FMWD01000012.1"/>
</dbReference>
<proteinExistence type="predicted"/>
<name>A0A1G5QYA2_9GAMM</name>
<keyword evidence="4" id="KW-1185">Reference proteome</keyword>
<reference evidence="3 4" key="1">
    <citation type="submission" date="2016-10" db="EMBL/GenBank/DDBJ databases">
        <authorList>
            <person name="de Groot N.N."/>
        </authorList>
    </citation>
    <scope>NUCLEOTIDE SEQUENCE [LARGE SCALE GENOMIC DNA]</scope>
    <source>
        <strain evidence="3 4">HLD2</strain>
    </source>
</reference>
<dbReference type="OrthoDB" id="7066560at2"/>
<dbReference type="PROSITE" id="PS51352">
    <property type="entry name" value="THIOREDOXIN_2"/>
    <property type="match status" value="1"/>
</dbReference>
<dbReference type="SUPFAM" id="SSF52833">
    <property type="entry name" value="Thioredoxin-like"/>
    <property type="match status" value="1"/>
</dbReference>
<dbReference type="Gene3D" id="3.40.30.10">
    <property type="entry name" value="Glutaredoxin"/>
    <property type="match status" value="1"/>
</dbReference>
<feature type="domain" description="Thioredoxin" evidence="2">
    <location>
        <begin position="11"/>
        <end position="149"/>
    </location>
</feature>
<dbReference type="InterPro" id="IPR036249">
    <property type="entry name" value="Thioredoxin-like_sf"/>
</dbReference>
<evidence type="ECO:0000313" key="3">
    <source>
        <dbReference type="EMBL" id="SCZ66752.1"/>
    </source>
</evidence>
<feature type="signal peptide" evidence="1">
    <location>
        <begin position="1"/>
        <end position="22"/>
    </location>
</feature>
<accession>A0A1G5QYA2</accession>
<organism evidence="3 4">
    <name type="scientific">Thiohalomonas denitrificans</name>
    <dbReference type="NCBI Taxonomy" id="415747"/>
    <lineage>
        <taxon>Bacteria</taxon>
        <taxon>Pseudomonadati</taxon>
        <taxon>Pseudomonadota</taxon>
        <taxon>Gammaproteobacteria</taxon>
        <taxon>Thiohalomonadales</taxon>
        <taxon>Thiohalomonadaceae</taxon>
        <taxon>Thiohalomonas</taxon>
    </lineage>
</organism>
<evidence type="ECO:0000313" key="4">
    <source>
        <dbReference type="Proteomes" id="UP000199648"/>
    </source>
</evidence>
<sequence length="173" mass="19394">MKRLLPRALLLTILLAATPIVAGVTVPITGDLQADGKLAQQRNVPLLMMFYAEHCYYCTRVEEDFLEPMLISGDYTDKVIIRRVDLENPRRIIDFDGAAVSVSEFAARYQVRVTPTLVYVDSGGRPLTENMVGLTTPDFYGDYIDRRIDTALDQLREKTVRAAATELPGKNLD</sequence>
<dbReference type="EMBL" id="FMWD01000012">
    <property type="protein sequence ID" value="SCZ66752.1"/>
    <property type="molecule type" value="Genomic_DNA"/>
</dbReference>
<keyword evidence="1" id="KW-0732">Signal</keyword>
<dbReference type="InterPro" id="IPR012336">
    <property type="entry name" value="Thioredoxin-like_fold"/>
</dbReference>
<gene>
    <name evidence="3" type="ORF">SAMN03097708_03010</name>
</gene>
<evidence type="ECO:0000259" key="2">
    <source>
        <dbReference type="PROSITE" id="PS51352"/>
    </source>
</evidence>
<dbReference type="Pfam" id="PF13098">
    <property type="entry name" value="Thioredoxin_2"/>
    <property type="match status" value="1"/>
</dbReference>
<dbReference type="InterPro" id="IPR013766">
    <property type="entry name" value="Thioredoxin_domain"/>
</dbReference>
<dbReference type="STRING" id="415747.SAMN03097708_03010"/>
<evidence type="ECO:0000256" key="1">
    <source>
        <dbReference type="SAM" id="SignalP"/>
    </source>
</evidence>
<dbReference type="AlphaFoldDB" id="A0A1G5QYA2"/>
<protein>
    <submittedName>
        <fullName evidence="3">Thioredoxin-related protein</fullName>
    </submittedName>
</protein>
<dbReference type="Proteomes" id="UP000199648">
    <property type="component" value="Unassembled WGS sequence"/>
</dbReference>
<feature type="chain" id="PRO_5011786492" evidence="1">
    <location>
        <begin position="23"/>
        <end position="173"/>
    </location>
</feature>